<evidence type="ECO:0000259" key="21">
    <source>
        <dbReference type="PROSITE" id="PS50222"/>
    </source>
</evidence>
<evidence type="ECO:0000256" key="1">
    <source>
        <dbReference type="ARBA" id="ARBA00004125"/>
    </source>
</evidence>
<keyword evidence="10" id="KW-0677">Repeat</keyword>
<feature type="domain" description="EF-hand" evidence="21">
    <location>
        <begin position="41"/>
        <end position="76"/>
    </location>
</feature>
<keyword evidence="12" id="KW-0106">Calcium</keyword>
<keyword evidence="11" id="KW-0967">Endosome</keyword>
<sequence length="400" mass="45308">MAPRIEPQEIETYWNIFTTRTNGGKFLTGEQAAPLLKNSGLRDDQLERVWDVADVDNDGNLDFEEFCVAMRIIFDIVNGEYADVPATLPDWLVPESKSHLVQANRALTGKQVQFEQVDDDSDTPGLKDGFDWYMSPQDKAKYESIYQENRDMRGEISFNSLEDLYESLDVPDTDIRSAWNLINPSAGSSINKDACLAFLHILNNRHEGFRIPRTVPASLRSSFERNQIDYQIDSERNASAASRWAAKADDSTTTGRKAKFGDQYLTRLGRSSFKTAGTDFSTAKSDAEWEEVRLKKQLAELEAKMDKVEADANRRRGGKRESKPALVKRELEQLLDYKRKELRDLEEGGGKAKVGGGLRGVADDLQTVKEQVDGLETHLSSRMQILEQLRREIDDEKTGR</sequence>
<evidence type="ECO:0000256" key="18">
    <source>
        <dbReference type="ARBA" id="ARBA00029684"/>
    </source>
</evidence>
<dbReference type="Pfam" id="PF12763">
    <property type="entry name" value="EH"/>
    <property type="match status" value="1"/>
</dbReference>
<evidence type="ECO:0000313" key="23">
    <source>
        <dbReference type="Proteomes" id="UP000319160"/>
    </source>
</evidence>
<dbReference type="InterPro" id="IPR011992">
    <property type="entry name" value="EF-hand-dom_pair"/>
</dbReference>
<dbReference type="GO" id="GO:0007015">
    <property type="term" value="P:actin filament organization"/>
    <property type="evidence" value="ECO:0007669"/>
    <property type="project" value="InterPro"/>
</dbReference>
<dbReference type="GO" id="GO:0005509">
    <property type="term" value="F:calcium ion binding"/>
    <property type="evidence" value="ECO:0007669"/>
    <property type="project" value="InterPro"/>
</dbReference>
<organism evidence="22 23">
    <name type="scientific">Xylaria flabelliformis</name>
    <dbReference type="NCBI Taxonomy" id="2512241"/>
    <lineage>
        <taxon>Eukaryota</taxon>
        <taxon>Fungi</taxon>
        <taxon>Dikarya</taxon>
        <taxon>Ascomycota</taxon>
        <taxon>Pezizomycotina</taxon>
        <taxon>Sordariomycetes</taxon>
        <taxon>Xylariomycetidae</taxon>
        <taxon>Xylariales</taxon>
        <taxon>Xylariaceae</taxon>
        <taxon>Xylaria</taxon>
    </lineage>
</organism>
<dbReference type="GO" id="GO:0030479">
    <property type="term" value="C:actin cortical patch"/>
    <property type="evidence" value="ECO:0007669"/>
    <property type="project" value="UniProtKB-SubCell"/>
</dbReference>
<dbReference type="InterPro" id="IPR025604">
    <property type="entry name" value="End3"/>
</dbReference>
<keyword evidence="16" id="KW-0206">Cytoskeleton</keyword>
<dbReference type="InterPro" id="IPR000261">
    <property type="entry name" value="EH_dom"/>
</dbReference>
<evidence type="ECO:0000256" key="19">
    <source>
        <dbReference type="SAM" id="Coils"/>
    </source>
</evidence>
<evidence type="ECO:0000256" key="9">
    <source>
        <dbReference type="ARBA" id="ARBA00022723"/>
    </source>
</evidence>
<comment type="subunit">
    <text evidence="5">Component of the PAN1 actin cytoskeleton-regulatory complex.</text>
</comment>
<evidence type="ECO:0000256" key="16">
    <source>
        <dbReference type="ARBA" id="ARBA00023212"/>
    </source>
</evidence>
<proteinExistence type="inferred from homology"/>
<dbReference type="Pfam" id="PF12761">
    <property type="entry name" value="End3"/>
    <property type="match status" value="1"/>
</dbReference>
<keyword evidence="14" id="KW-0472">Membrane</keyword>
<evidence type="ECO:0000256" key="17">
    <source>
        <dbReference type="ARBA" id="ARBA00025194"/>
    </source>
</evidence>
<evidence type="ECO:0000256" key="8">
    <source>
        <dbReference type="ARBA" id="ARBA00022583"/>
    </source>
</evidence>
<evidence type="ECO:0000313" key="22">
    <source>
        <dbReference type="EMBL" id="TRX89308.1"/>
    </source>
</evidence>
<keyword evidence="8" id="KW-0254">Endocytosis</keyword>
<feature type="domain" description="EH" evidence="20">
    <location>
        <begin position="138"/>
        <end position="226"/>
    </location>
</feature>
<dbReference type="PROSITE" id="PS00018">
    <property type="entry name" value="EF_HAND_1"/>
    <property type="match status" value="1"/>
</dbReference>
<dbReference type="FunFam" id="1.10.238.10:FF:000339">
    <property type="entry name" value="Actin cytoskeleton-regulatory complex protein END3"/>
    <property type="match status" value="1"/>
</dbReference>
<dbReference type="Proteomes" id="UP000319160">
    <property type="component" value="Unassembled WGS sequence"/>
</dbReference>
<evidence type="ECO:0000256" key="11">
    <source>
        <dbReference type="ARBA" id="ARBA00022753"/>
    </source>
</evidence>
<dbReference type="GO" id="GO:0006897">
    <property type="term" value="P:endocytosis"/>
    <property type="evidence" value="ECO:0007669"/>
    <property type="project" value="UniProtKB-KW"/>
</dbReference>
<feature type="coiled-coil region" evidence="19">
    <location>
        <begin position="284"/>
        <end position="348"/>
    </location>
</feature>
<keyword evidence="13 19" id="KW-0175">Coiled coil</keyword>
<evidence type="ECO:0000256" key="4">
    <source>
        <dbReference type="ARBA" id="ARBA00009909"/>
    </source>
</evidence>
<keyword evidence="15" id="KW-0009">Actin-binding</keyword>
<keyword evidence="7" id="KW-0963">Cytoplasm</keyword>
<dbReference type="Gene3D" id="1.10.238.10">
    <property type="entry name" value="EF-hand"/>
    <property type="match status" value="2"/>
</dbReference>
<dbReference type="PANTHER" id="PTHR11216">
    <property type="entry name" value="EH DOMAIN"/>
    <property type="match status" value="1"/>
</dbReference>
<dbReference type="SUPFAM" id="SSF47473">
    <property type="entry name" value="EF-hand"/>
    <property type="match status" value="2"/>
</dbReference>
<dbReference type="CDD" id="cd00052">
    <property type="entry name" value="EH"/>
    <property type="match status" value="1"/>
</dbReference>
<dbReference type="PROSITE" id="PS50222">
    <property type="entry name" value="EF_HAND_2"/>
    <property type="match status" value="1"/>
</dbReference>
<comment type="subcellular location">
    <subcellularLocation>
        <location evidence="3">Cell membrane</location>
        <topology evidence="3">Peripheral membrane protein</topology>
        <orientation evidence="3">Cytoplasmic side</orientation>
    </subcellularLocation>
    <subcellularLocation>
        <location evidence="2">Cytoplasm</location>
        <location evidence="2">Cytoskeleton</location>
        <location evidence="2">Actin patch</location>
    </subcellularLocation>
    <subcellularLocation>
        <location evidence="1">Endosome membrane</location>
        <topology evidence="1">Peripheral membrane protein</topology>
        <orientation evidence="1">Cytoplasmic side</orientation>
    </subcellularLocation>
</comment>
<keyword evidence="23" id="KW-1185">Reference proteome</keyword>
<gene>
    <name evidence="22" type="ORF">FHL15_009745</name>
</gene>
<protein>
    <recommendedName>
        <fullName evidence="18">Endocytosis protein 3</fullName>
    </recommendedName>
</protein>
<dbReference type="OrthoDB" id="1716625at2759"/>
<evidence type="ECO:0000256" key="5">
    <source>
        <dbReference type="ARBA" id="ARBA00011159"/>
    </source>
</evidence>
<dbReference type="PROSITE" id="PS50031">
    <property type="entry name" value="EH"/>
    <property type="match status" value="2"/>
</dbReference>
<dbReference type="STRING" id="2512241.A0A553HMX2"/>
<evidence type="ECO:0000256" key="12">
    <source>
        <dbReference type="ARBA" id="ARBA00022837"/>
    </source>
</evidence>
<reference evidence="23" key="1">
    <citation type="submission" date="2019-06" db="EMBL/GenBank/DDBJ databases">
        <title>Draft genome sequence of the griseofulvin-producing fungus Xylaria cubensis strain G536.</title>
        <authorList>
            <person name="Mead M.E."/>
            <person name="Raja H.A."/>
            <person name="Steenwyk J.L."/>
            <person name="Knowles S.L."/>
            <person name="Oberlies N.H."/>
            <person name="Rokas A."/>
        </authorList>
    </citation>
    <scope>NUCLEOTIDE SEQUENCE [LARGE SCALE GENOMIC DNA]</scope>
    <source>
        <strain evidence="23">G536</strain>
    </source>
</reference>
<evidence type="ECO:0000256" key="7">
    <source>
        <dbReference type="ARBA" id="ARBA00022490"/>
    </source>
</evidence>
<comment type="caution">
    <text evidence="22">The sequence shown here is derived from an EMBL/GenBank/DDBJ whole genome shotgun (WGS) entry which is preliminary data.</text>
</comment>
<dbReference type="GO" id="GO:0003779">
    <property type="term" value="F:actin binding"/>
    <property type="evidence" value="ECO:0007669"/>
    <property type="project" value="UniProtKB-KW"/>
</dbReference>
<evidence type="ECO:0000256" key="2">
    <source>
        <dbReference type="ARBA" id="ARBA00004134"/>
    </source>
</evidence>
<feature type="domain" description="EH" evidence="20">
    <location>
        <begin position="9"/>
        <end position="99"/>
    </location>
</feature>
<evidence type="ECO:0000256" key="15">
    <source>
        <dbReference type="ARBA" id="ARBA00023203"/>
    </source>
</evidence>
<dbReference type="GO" id="GO:0010008">
    <property type="term" value="C:endosome membrane"/>
    <property type="evidence" value="ECO:0007669"/>
    <property type="project" value="UniProtKB-SubCell"/>
</dbReference>
<evidence type="ECO:0000256" key="10">
    <source>
        <dbReference type="ARBA" id="ARBA00022737"/>
    </source>
</evidence>
<comment type="function">
    <text evidence="17">Component of the PAN1 actin cytoskeleton-regulatory complex required for the internalization of endosomes during actin-coupled endocytosis. The complex links the site of endocytosis to the cell membrane-associated actin cytoskeleton. Mediates uptake of external molecules and vacuolar degradation of plasma membrane proteins. Plays a role in the proper organization of the cell membrane-associated actin cytoskeleton and promotes its destabilization.</text>
</comment>
<name>A0A553HMX2_9PEZI</name>
<dbReference type="GO" id="GO:0005886">
    <property type="term" value="C:plasma membrane"/>
    <property type="evidence" value="ECO:0007669"/>
    <property type="project" value="UniProtKB-SubCell"/>
</dbReference>
<evidence type="ECO:0000256" key="6">
    <source>
        <dbReference type="ARBA" id="ARBA00022475"/>
    </source>
</evidence>
<dbReference type="SMART" id="SM00027">
    <property type="entry name" value="EH"/>
    <property type="match status" value="2"/>
</dbReference>
<keyword evidence="6" id="KW-1003">Cell membrane</keyword>
<evidence type="ECO:0000259" key="20">
    <source>
        <dbReference type="PROSITE" id="PS50031"/>
    </source>
</evidence>
<evidence type="ECO:0000256" key="13">
    <source>
        <dbReference type="ARBA" id="ARBA00023054"/>
    </source>
</evidence>
<dbReference type="SMART" id="SM00054">
    <property type="entry name" value="EFh"/>
    <property type="match status" value="1"/>
</dbReference>
<evidence type="ECO:0000256" key="14">
    <source>
        <dbReference type="ARBA" id="ARBA00023136"/>
    </source>
</evidence>
<dbReference type="InterPro" id="IPR002048">
    <property type="entry name" value="EF_hand_dom"/>
</dbReference>
<comment type="similarity">
    <text evidence="4">Belongs to the END3 family.</text>
</comment>
<dbReference type="AlphaFoldDB" id="A0A553HMX2"/>
<accession>A0A553HMX2</accession>
<keyword evidence="9" id="KW-0479">Metal-binding</keyword>
<evidence type="ECO:0000256" key="3">
    <source>
        <dbReference type="ARBA" id="ARBA00004413"/>
    </source>
</evidence>
<dbReference type="GO" id="GO:0016197">
    <property type="term" value="P:endosomal transport"/>
    <property type="evidence" value="ECO:0007669"/>
    <property type="project" value="TreeGrafter"/>
</dbReference>
<dbReference type="InterPro" id="IPR018247">
    <property type="entry name" value="EF_Hand_1_Ca_BS"/>
</dbReference>
<dbReference type="EMBL" id="VFLP01000069">
    <property type="protein sequence ID" value="TRX89308.1"/>
    <property type="molecule type" value="Genomic_DNA"/>
</dbReference>